<reference evidence="2" key="1">
    <citation type="journal article" date="2019" name="Int. J. Syst. Evol. Microbiol.">
        <title>The Global Catalogue of Microorganisms (GCM) 10K type strain sequencing project: providing services to taxonomists for standard genome sequencing and annotation.</title>
        <authorList>
            <consortium name="The Broad Institute Genomics Platform"/>
            <consortium name="The Broad Institute Genome Sequencing Center for Infectious Disease"/>
            <person name="Wu L."/>
            <person name="Ma J."/>
        </authorList>
    </citation>
    <scope>NUCLEOTIDE SEQUENCE [LARGE SCALE GENOMIC DNA]</scope>
    <source>
        <strain evidence="2">KCTC 52660</strain>
    </source>
</reference>
<protein>
    <submittedName>
        <fullName evidence="1">PA3496 family putative envelope integrity protein</fullName>
    </submittedName>
</protein>
<organism evidence="1 2">
    <name type="scientific">Halomonas tibetensis</name>
    <dbReference type="NCBI Taxonomy" id="2259590"/>
    <lineage>
        <taxon>Bacteria</taxon>
        <taxon>Pseudomonadati</taxon>
        <taxon>Pseudomonadota</taxon>
        <taxon>Gammaproteobacteria</taxon>
        <taxon>Oceanospirillales</taxon>
        <taxon>Halomonadaceae</taxon>
        <taxon>Halomonas</taxon>
    </lineage>
</organism>
<accession>A0ABV7B317</accession>
<gene>
    <name evidence="1" type="ORF">ACFODV_07070</name>
</gene>
<comment type="caution">
    <text evidence="1">The sequence shown here is derived from an EMBL/GenBank/DDBJ whole genome shotgun (WGS) entry which is preliminary data.</text>
</comment>
<evidence type="ECO:0000313" key="2">
    <source>
        <dbReference type="Proteomes" id="UP001595386"/>
    </source>
</evidence>
<dbReference type="Proteomes" id="UP001595386">
    <property type="component" value="Unassembled WGS sequence"/>
</dbReference>
<sequence>MRNVERLTFLKSELLDIFMSMEVVEHEQRSRTAAQRNLRARRGIELHEEFKQLSRDIAELPEDELDEMH</sequence>
<dbReference type="InterPro" id="IPR058059">
    <property type="entry name" value="PA3496-like"/>
</dbReference>
<keyword evidence="2" id="KW-1185">Reference proteome</keyword>
<name>A0ABV7B317_9GAMM</name>
<dbReference type="RefSeq" id="WP_379756781.1">
    <property type="nucleotide sequence ID" value="NZ_JBHRSQ010000009.1"/>
</dbReference>
<evidence type="ECO:0000313" key="1">
    <source>
        <dbReference type="EMBL" id="MFC2991792.1"/>
    </source>
</evidence>
<dbReference type="EMBL" id="JBHRSQ010000009">
    <property type="protein sequence ID" value="MFC2991792.1"/>
    <property type="molecule type" value="Genomic_DNA"/>
</dbReference>
<proteinExistence type="predicted"/>
<dbReference type="NCBIfam" id="NF046101">
    <property type="entry name" value="PA3496_fam"/>
    <property type="match status" value="1"/>
</dbReference>